<feature type="transmembrane region" description="Helical" evidence="7">
    <location>
        <begin position="256"/>
        <end position="279"/>
    </location>
</feature>
<name>A0A6A5K1F2_9PLEO</name>
<reference evidence="9" key="1">
    <citation type="submission" date="2020-01" db="EMBL/GenBank/DDBJ databases">
        <authorList>
            <consortium name="DOE Joint Genome Institute"/>
            <person name="Haridas S."/>
            <person name="Albert R."/>
            <person name="Binder M."/>
            <person name="Bloem J."/>
            <person name="Labutti K."/>
            <person name="Salamov A."/>
            <person name="Andreopoulos B."/>
            <person name="Baker S.E."/>
            <person name="Barry K."/>
            <person name="Bills G."/>
            <person name="Bluhm B.H."/>
            <person name="Cannon C."/>
            <person name="Castanera R."/>
            <person name="Culley D.E."/>
            <person name="Daum C."/>
            <person name="Ezra D."/>
            <person name="Gonzalez J.B."/>
            <person name="Henrissat B."/>
            <person name="Kuo A."/>
            <person name="Liang C."/>
            <person name="Lipzen A."/>
            <person name="Lutzoni F."/>
            <person name="Magnuson J."/>
            <person name="Mondo S."/>
            <person name="Nolan M."/>
            <person name="Ohm R."/>
            <person name="Pangilinan J."/>
            <person name="Park H.-J."/>
            <person name="Ramirez L."/>
            <person name="Alfaro M."/>
            <person name="Sun H."/>
            <person name="Tritt A."/>
            <person name="Yoshinaga Y."/>
            <person name="Zwiers L.-H."/>
            <person name="Turgeon B.G."/>
            <person name="Goodwin S.B."/>
            <person name="Spatafora J.W."/>
            <person name="Crous P.W."/>
            <person name="Grigoriev I.V."/>
        </authorList>
    </citation>
    <scope>NUCLEOTIDE SEQUENCE</scope>
    <source>
        <strain evidence="9">P77</strain>
    </source>
</reference>
<dbReference type="GO" id="GO:0016020">
    <property type="term" value="C:membrane"/>
    <property type="evidence" value="ECO:0007669"/>
    <property type="project" value="UniProtKB-SubCell"/>
</dbReference>
<proteinExistence type="inferred from homology"/>
<feature type="domain" description="Rhodopsin" evidence="8">
    <location>
        <begin position="41"/>
        <end position="279"/>
    </location>
</feature>
<feature type="transmembrane region" description="Helical" evidence="7">
    <location>
        <begin position="100"/>
        <end position="124"/>
    </location>
</feature>
<keyword evidence="10" id="KW-1185">Reference proteome</keyword>
<dbReference type="InterPro" id="IPR052337">
    <property type="entry name" value="SAT4-like"/>
</dbReference>
<feature type="transmembrane region" description="Helical" evidence="7">
    <location>
        <begin position="60"/>
        <end position="80"/>
    </location>
</feature>
<evidence type="ECO:0000256" key="5">
    <source>
        <dbReference type="ARBA" id="ARBA00038359"/>
    </source>
</evidence>
<feature type="transmembrane region" description="Helical" evidence="7">
    <location>
        <begin position="136"/>
        <end position="157"/>
    </location>
</feature>
<evidence type="ECO:0000256" key="1">
    <source>
        <dbReference type="ARBA" id="ARBA00004141"/>
    </source>
</evidence>
<evidence type="ECO:0000256" key="6">
    <source>
        <dbReference type="SAM" id="MobiDB-lite"/>
    </source>
</evidence>
<keyword evidence="4 7" id="KW-0472">Membrane</keyword>
<dbReference type="OrthoDB" id="5331848at2759"/>
<comment type="subcellular location">
    <subcellularLocation>
        <location evidence="1">Membrane</location>
        <topology evidence="1">Multi-pass membrane protein</topology>
    </subcellularLocation>
</comment>
<dbReference type="Proteomes" id="UP000800040">
    <property type="component" value="Unassembled WGS sequence"/>
</dbReference>
<keyword evidence="3 7" id="KW-1133">Transmembrane helix</keyword>
<dbReference type="PANTHER" id="PTHR33048:SF47">
    <property type="entry name" value="INTEGRAL MEMBRANE PROTEIN-RELATED"/>
    <property type="match status" value="1"/>
</dbReference>
<gene>
    <name evidence="9" type="ORF">BDW02DRAFT_85212</name>
</gene>
<dbReference type="PANTHER" id="PTHR33048">
    <property type="entry name" value="PTH11-LIKE INTEGRAL MEMBRANE PROTEIN (AFU_ORTHOLOGUE AFUA_5G11245)"/>
    <property type="match status" value="1"/>
</dbReference>
<feature type="compositionally biased region" description="Polar residues" evidence="6">
    <location>
        <begin position="339"/>
        <end position="351"/>
    </location>
</feature>
<dbReference type="InterPro" id="IPR049326">
    <property type="entry name" value="Rhodopsin_dom_fungi"/>
</dbReference>
<dbReference type="Pfam" id="PF20684">
    <property type="entry name" value="Fung_rhodopsin"/>
    <property type="match status" value="1"/>
</dbReference>
<evidence type="ECO:0000313" key="9">
    <source>
        <dbReference type="EMBL" id="KAF1830819.1"/>
    </source>
</evidence>
<accession>A0A6A5K1F2</accession>
<dbReference type="EMBL" id="ML975383">
    <property type="protein sequence ID" value="KAF1830819.1"/>
    <property type="molecule type" value="Genomic_DNA"/>
</dbReference>
<comment type="similarity">
    <text evidence="5">Belongs to the SAT4 family.</text>
</comment>
<feature type="region of interest" description="Disordered" evidence="6">
    <location>
        <begin position="310"/>
        <end position="351"/>
    </location>
</feature>
<evidence type="ECO:0000256" key="3">
    <source>
        <dbReference type="ARBA" id="ARBA00022989"/>
    </source>
</evidence>
<evidence type="ECO:0000313" key="10">
    <source>
        <dbReference type="Proteomes" id="UP000800040"/>
    </source>
</evidence>
<feature type="transmembrane region" description="Helical" evidence="7">
    <location>
        <begin position="188"/>
        <end position="207"/>
    </location>
</feature>
<evidence type="ECO:0000256" key="7">
    <source>
        <dbReference type="SAM" id="Phobius"/>
    </source>
</evidence>
<organism evidence="9 10">
    <name type="scientific">Decorospora gaudefroyi</name>
    <dbReference type="NCBI Taxonomy" id="184978"/>
    <lineage>
        <taxon>Eukaryota</taxon>
        <taxon>Fungi</taxon>
        <taxon>Dikarya</taxon>
        <taxon>Ascomycota</taxon>
        <taxon>Pezizomycotina</taxon>
        <taxon>Dothideomycetes</taxon>
        <taxon>Pleosporomycetidae</taxon>
        <taxon>Pleosporales</taxon>
        <taxon>Pleosporineae</taxon>
        <taxon>Pleosporaceae</taxon>
        <taxon>Decorospora</taxon>
    </lineage>
</organism>
<dbReference type="AlphaFoldDB" id="A0A6A5K1F2"/>
<evidence type="ECO:0000259" key="8">
    <source>
        <dbReference type="Pfam" id="PF20684"/>
    </source>
</evidence>
<keyword evidence="2 7" id="KW-0812">Transmembrane</keyword>
<evidence type="ECO:0000256" key="4">
    <source>
        <dbReference type="ARBA" id="ARBA00023136"/>
    </source>
</evidence>
<protein>
    <recommendedName>
        <fullName evidence="8">Rhodopsin domain-containing protein</fullName>
    </recommendedName>
</protein>
<evidence type="ECO:0000256" key="2">
    <source>
        <dbReference type="ARBA" id="ARBA00022692"/>
    </source>
</evidence>
<sequence length="351" mass="39087">MEAPDLSQIDRNNLPPNDSISTRAIVTMAVSFAFVLVSFAARLYSRLFVVKTAAWDDWTIVLATVCSLIQLIFNSIFIHYGEGRHIAYLSEHPMNEAYRFSNLVMFPFVFCTAITKISIGFMVLRLTQARWMRYYMYALMGSLVLVNGACIVILFAFCRPSPAFWDITIKDAQCWDTKVLTIASSIQGLWSIITDVICTSTPLVMVWKLQMGVNQKMAITILIGFGLFTTGCSIGRVLFYARTKFARDQTWAGIDLVIWTTLEANVGIFAANLPALGFLRRKIEQKLSLISAPALRYLPFFSSSQSSKSEHREILPTIGAGGPRRKPDPYDSILASDADLTSASDHGSNPG</sequence>
<feature type="transmembrane region" description="Helical" evidence="7">
    <location>
        <begin position="20"/>
        <end position="39"/>
    </location>
</feature>
<feature type="transmembrane region" description="Helical" evidence="7">
    <location>
        <begin position="219"/>
        <end position="241"/>
    </location>
</feature>